<proteinExistence type="predicted"/>
<dbReference type="PANTHER" id="PTHR43364">
    <property type="entry name" value="NADH-SPECIFIC METHYLGLYOXAL REDUCTASE-RELATED"/>
    <property type="match status" value="1"/>
</dbReference>
<dbReference type="CDD" id="cd19082">
    <property type="entry name" value="AKR_AKR10A1_2"/>
    <property type="match status" value="1"/>
</dbReference>
<dbReference type="Gene3D" id="3.20.20.100">
    <property type="entry name" value="NADP-dependent oxidoreductase domain"/>
    <property type="match status" value="1"/>
</dbReference>
<dbReference type="AlphaFoldDB" id="A0A3C1KMW1"/>
<organism evidence="3 4">
    <name type="scientific">Haliea salexigens</name>
    <dbReference type="NCBI Taxonomy" id="287487"/>
    <lineage>
        <taxon>Bacteria</taxon>
        <taxon>Pseudomonadati</taxon>
        <taxon>Pseudomonadota</taxon>
        <taxon>Gammaproteobacteria</taxon>
        <taxon>Cellvibrionales</taxon>
        <taxon>Halieaceae</taxon>
        <taxon>Haliea</taxon>
    </lineage>
</organism>
<dbReference type="InterPro" id="IPR036812">
    <property type="entry name" value="NAD(P)_OxRdtase_dom_sf"/>
</dbReference>
<evidence type="ECO:0000313" key="3">
    <source>
        <dbReference type="EMBL" id="HAN27941.1"/>
    </source>
</evidence>
<dbReference type="Proteomes" id="UP000259273">
    <property type="component" value="Unassembled WGS sequence"/>
</dbReference>
<evidence type="ECO:0000313" key="4">
    <source>
        <dbReference type="Proteomes" id="UP000259273"/>
    </source>
</evidence>
<evidence type="ECO:0000259" key="2">
    <source>
        <dbReference type="Pfam" id="PF00248"/>
    </source>
</evidence>
<gene>
    <name evidence="3" type="ORF">DCP75_09545</name>
</gene>
<dbReference type="InterPro" id="IPR023210">
    <property type="entry name" value="NADP_OxRdtase_dom"/>
</dbReference>
<dbReference type="PANTHER" id="PTHR43364:SF4">
    <property type="entry name" value="NAD(P)-LINKED OXIDOREDUCTASE SUPERFAMILY PROTEIN"/>
    <property type="match status" value="1"/>
</dbReference>
<keyword evidence="1" id="KW-0560">Oxidoreductase</keyword>
<dbReference type="SUPFAM" id="SSF51430">
    <property type="entry name" value="NAD(P)-linked oxidoreductase"/>
    <property type="match status" value="1"/>
</dbReference>
<feature type="domain" description="NADP-dependent oxidoreductase" evidence="2">
    <location>
        <begin position="16"/>
        <end position="318"/>
    </location>
</feature>
<dbReference type="InterPro" id="IPR050523">
    <property type="entry name" value="AKR_Detox_Biosynth"/>
</dbReference>
<dbReference type="GO" id="GO:0005829">
    <property type="term" value="C:cytosol"/>
    <property type="evidence" value="ECO:0007669"/>
    <property type="project" value="TreeGrafter"/>
</dbReference>
<name>A0A3C1KMW1_9GAMM</name>
<evidence type="ECO:0000256" key="1">
    <source>
        <dbReference type="ARBA" id="ARBA00023002"/>
    </source>
</evidence>
<dbReference type="Pfam" id="PF00248">
    <property type="entry name" value="Aldo_ket_red"/>
    <property type="match status" value="1"/>
</dbReference>
<reference evidence="3 4" key="1">
    <citation type="journal article" date="2018" name="Nat. Biotechnol.">
        <title>A standardized bacterial taxonomy based on genome phylogeny substantially revises the tree of life.</title>
        <authorList>
            <person name="Parks D.H."/>
            <person name="Chuvochina M."/>
            <person name="Waite D.W."/>
            <person name="Rinke C."/>
            <person name="Skarshewski A."/>
            <person name="Chaumeil P.A."/>
            <person name="Hugenholtz P."/>
        </authorList>
    </citation>
    <scope>NUCLEOTIDE SEQUENCE [LARGE SCALE GENOMIC DNA]</scope>
    <source>
        <strain evidence="3">UBA9158</strain>
    </source>
</reference>
<dbReference type="GO" id="GO:0016491">
    <property type="term" value="F:oxidoreductase activity"/>
    <property type="evidence" value="ECO:0007669"/>
    <property type="project" value="UniProtKB-KW"/>
</dbReference>
<comment type="caution">
    <text evidence="3">The sequence shown here is derived from an EMBL/GenBank/DDBJ whole genome shotgun (WGS) entry which is preliminary data.</text>
</comment>
<sequence length="323" mass="35471">MQKLALPGTPLQVSQLCLGTNQFGTALNDQQAGAILDAFAACGGNFIDTARSYGDWIPDAPRGASEQCLGRLLQERDRQQWVLATKGCEFDYRAGDFALRVTPEHLREDLANSLEALQTDYIDLYWLHRDDPSQPVGTVVDALVAEQKAGRIRYFGCSNWSPERIQEAQNYARRIGHAGFVACQPMWGLAEPDRKAMQMYSPGGYYDDGYHALHGEGLTMIPYSSQSRGFFYKLATGGEDSLPDGLRALYLNDANRNRLPVLQRLAEAHGVSINQIALAYLLSQPHTTVPIIGASRPEQLADSDGACGVTLSQAELDALFQGK</sequence>
<dbReference type="STRING" id="1121937.GCA_000423125_01520"/>
<accession>A0A3C1KMW1</accession>
<protein>
    <submittedName>
        <fullName evidence="3">Aldo/keto reductase</fullName>
    </submittedName>
</protein>
<dbReference type="EMBL" id="DMND01000130">
    <property type="protein sequence ID" value="HAN27941.1"/>
    <property type="molecule type" value="Genomic_DNA"/>
</dbReference>